<keyword evidence="8" id="KW-1185">Reference proteome</keyword>
<dbReference type="GO" id="GO:0045504">
    <property type="term" value="F:dynein heavy chain binding"/>
    <property type="evidence" value="ECO:0007669"/>
    <property type="project" value="TreeGrafter"/>
</dbReference>
<dbReference type="RefSeq" id="XP_009045886.1">
    <property type="nucleotide sequence ID" value="XM_009047638.1"/>
</dbReference>
<sequence>MIPPNASLVKYDNPVLVSRNTDKKTPRARALKVSPTTPPGTGPVPNPPAKSKVSGLDAKSAQQTDEILNSILPPREWTENGQLWVQQVSSTPATRLDVVNLQEELDRRLQQRQARETGICPVRRELYSQCFDELIRQVTINCAERGLLLLRVRDEIRMTIAAYQTLYESSVAFGMRKALQAEQGKADMEKRISDLEDDKRKLEKDVNELKAKCEQIENRAKEQRQVEEKKHTEEIQFLKRTNQQLKTQLEGIIAPKK</sequence>
<dbReference type="AlphaFoldDB" id="V4B056"/>
<dbReference type="GO" id="GO:0030286">
    <property type="term" value="C:dynein complex"/>
    <property type="evidence" value="ECO:0007669"/>
    <property type="project" value="UniProtKB-KW"/>
</dbReference>
<evidence type="ECO:0000256" key="6">
    <source>
        <dbReference type="SAM" id="MobiDB-lite"/>
    </source>
</evidence>
<evidence type="ECO:0000256" key="4">
    <source>
        <dbReference type="ARBA" id="ARBA00038114"/>
    </source>
</evidence>
<evidence type="ECO:0008006" key="9">
    <source>
        <dbReference type="Google" id="ProtNLM"/>
    </source>
</evidence>
<dbReference type="Proteomes" id="UP000030746">
    <property type="component" value="Unassembled WGS sequence"/>
</dbReference>
<dbReference type="GeneID" id="20246006"/>
<dbReference type="InterPro" id="IPR019347">
    <property type="entry name" value="Axonemal_dynein_light_chain"/>
</dbReference>
<keyword evidence="1" id="KW-0243">Dynein</keyword>
<evidence type="ECO:0000256" key="2">
    <source>
        <dbReference type="ARBA" id="ARBA00023054"/>
    </source>
</evidence>
<accession>V4B056</accession>
<dbReference type="STRING" id="225164.V4B056"/>
<feature type="region of interest" description="Disordered" evidence="6">
    <location>
        <begin position="1"/>
        <end position="54"/>
    </location>
</feature>
<dbReference type="GO" id="GO:0005930">
    <property type="term" value="C:axoneme"/>
    <property type="evidence" value="ECO:0007669"/>
    <property type="project" value="TreeGrafter"/>
</dbReference>
<dbReference type="Pfam" id="PF10211">
    <property type="entry name" value="Ax_dynein_light"/>
    <property type="match status" value="1"/>
</dbReference>
<keyword evidence="2 5" id="KW-0175">Coiled coil</keyword>
<feature type="coiled-coil region" evidence="5">
    <location>
        <begin position="178"/>
        <end position="248"/>
    </location>
</feature>
<dbReference type="OrthoDB" id="273640at2759"/>
<dbReference type="CTD" id="20246006"/>
<gene>
    <name evidence="7" type="ORF">LOTGIDRAFT_207595</name>
</gene>
<dbReference type="GO" id="GO:0097546">
    <property type="term" value="C:ciliary base"/>
    <property type="evidence" value="ECO:0007669"/>
    <property type="project" value="TreeGrafter"/>
</dbReference>
<dbReference type="PANTHER" id="PTHR13183:SF0">
    <property type="entry name" value="AXONEMAL DYNEIN LIGHT INTERMEDIATE POLYPEPTIDE 1"/>
    <property type="match status" value="1"/>
</dbReference>
<dbReference type="OMA" id="QVTIICA"/>
<organism evidence="7 8">
    <name type="scientific">Lottia gigantea</name>
    <name type="common">Giant owl limpet</name>
    <dbReference type="NCBI Taxonomy" id="225164"/>
    <lineage>
        <taxon>Eukaryota</taxon>
        <taxon>Metazoa</taxon>
        <taxon>Spiralia</taxon>
        <taxon>Lophotrochozoa</taxon>
        <taxon>Mollusca</taxon>
        <taxon>Gastropoda</taxon>
        <taxon>Patellogastropoda</taxon>
        <taxon>Lottioidea</taxon>
        <taxon>Lottiidae</taxon>
        <taxon>Lottia</taxon>
    </lineage>
</organism>
<comment type="similarity">
    <text evidence="4">Belongs to the inner dynein arm light chain family.</text>
</comment>
<dbReference type="KEGG" id="lgi:LOTGIDRAFT_207595"/>
<evidence type="ECO:0000256" key="1">
    <source>
        <dbReference type="ARBA" id="ARBA00023017"/>
    </source>
</evidence>
<dbReference type="HOGENOM" id="CLU_072652_0_0_1"/>
<dbReference type="EMBL" id="KB200027">
    <property type="protein sequence ID" value="ESP03353.1"/>
    <property type="molecule type" value="Genomic_DNA"/>
</dbReference>
<proteinExistence type="inferred from homology"/>
<evidence type="ECO:0000256" key="3">
    <source>
        <dbReference type="ARBA" id="ARBA00023175"/>
    </source>
</evidence>
<evidence type="ECO:0000313" key="8">
    <source>
        <dbReference type="Proteomes" id="UP000030746"/>
    </source>
</evidence>
<reference evidence="7 8" key="1">
    <citation type="journal article" date="2013" name="Nature">
        <title>Insights into bilaterian evolution from three spiralian genomes.</title>
        <authorList>
            <person name="Simakov O."/>
            <person name="Marletaz F."/>
            <person name="Cho S.J."/>
            <person name="Edsinger-Gonzales E."/>
            <person name="Havlak P."/>
            <person name="Hellsten U."/>
            <person name="Kuo D.H."/>
            <person name="Larsson T."/>
            <person name="Lv J."/>
            <person name="Arendt D."/>
            <person name="Savage R."/>
            <person name="Osoegawa K."/>
            <person name="de Jong P."/>
            <person name="Grimwood J."/>
            <person name="Chapman J.A."/>
            <person name="Shapiro H."/>
            <person name="Aerts A."/>
            <person name="Otillar R.P."/>
            <person name="Terry A.Y."/>
            <person name="Boore J.L."/>
            <person name="Grigoriev I.V."/>
            <person name="Lindberg D.R."/>
            <person name="Seaver E.C."/>
            <person name="Weisblat D.A."/>
            <person name="Putnam N.H."/>
            <person name="Rokhsar D.S."/>
        </authorList>
    </citation>
    <scope>NUCLEOTIDE SEQUENCE [LARGE SCALE GENOMIC DNA]</scope>
</reference>
<dbReference type="PANTHER" id="PTHR13183">
    <property type="entry name" value="AXONEMAL INNER ARM DYNEIN LIGHT CHAIN 28"/>
    <property type="match status" value="1"/>
</dbReference>
<evidence type="ECO:0000256" key="5">
    <source>
        <dbReference type="SAM" id="Coils"/>
    </source>
</evidence>
<feature type="compositionally biased region" description="Pro residues" evidence="6">
    <location>
        <begin position="36"/>
        <end position="48"/>
    </location>
</feature>
<keyword evidence="3" id="KW-0505">Motor protein</keyword>
<protein>
    <recommendedName>
        <fullName evidence="9">33 kDa inner dynein arm light chain, axonemal</fullName>
    </recommendedName>
</protein>
<evidence type="ECO:0000313" key="7">
    <source>
        <dbReference type="EMBL" id="ESP03353.1"/>
    </source>
</evidence>
<name>V4B056_LOTGI</name>